<dbReference type="InterPro" id="IPR002636">
    <property type="entry name" value="DUF29"/>
</dbReference>
<dbReference type="PANTHER" id="PTHR34235">
    <property type="entry name" value="SLR1203 PROTEIN-RELATED"/>
    <property type="match status" value="1"/>
</dbReference>
<evidence type="ECO:0000313" key="2">
    <source>
        <dbReference type="Proteomes" id="UP000516013"/>
    </source>
</evidence>
<dbReference type="RefSeq" id="WP_187706427.1">
    <property type="nucleotide sequence ID" value="NZ_CP060822.1"/>
</dbReference>
<accession>A0A7H0F1L9</accession>
<dbReference type="KEGG" id="ccur:IAR63_02230"/>
<gene>
    <name evidence="1" type="ORF">IAR63_02230</name>
</gene>
<dbReference type="EMBL" id="CP060822">
    <property type="protein sequence ID" value="QNP29935.1"/>
    <property type="molecule type" value="Genomic_DNA"/>
</dbReference>
<dbReference type="Proteomes" id="UP000516013">
    <property type="component" value="Chromosome"/>
</dbReference>
<protein>
    <submittedName>
        <fullName evidence="1">DUF29 domain-containing protein</fullName>
    </submittedName>
</protein>
<proteinExistence type="predicted"/>
<name>A0A7H0F1L9_9CYAN</name>
<dbReference type="PANTHER" id="PTHR34235:SF4">
    <property type="entry name" value="SLR0291 PROTEIN"/>
    <property type="match status" value="1"/>
</dbReference>
<sequence length="142" mass="16671">MEIINYEADFYAWASQQAELLRQRQASFLDWMNLAEEIEAMGRSEKRQLATRLEVLIMHLLKWHYQPNLRSQSWQLTIQEQRLRLGKLLQENPSLKPIVSDIILSAYPLAVINAKREAGLSNYPKDCPYSPEQLLRDIFLPD</sequence>
<reference evidence="1 2" key="1">
    <citation type="submission" date="2020-08" db="EMBL/GenBank/DDBJ databases">
        <title>Complete genome sequence of Raphidiopsis curvispora isolated from drinking water reservoir in South Korea.</title>
        <authorList>
            <person name="Jeong J."/>
        </authorList>
    </citation>
    <scope>NUCLEOTIDE SEQUENCE [LARGE SCALE GENOMIC DNA]</scope>
    <source>
        <strain evidence="1 2">GIHE-G1</strain>
    </source>
</reference>
<organism evidence="1 2">
    <name type="scientific">Cylindrospermopsis curvispora GIHE-G1</name>
    <dbReference type="NCBI Taxonomy" id="2666332"/>
    <lineage>
        <taxon>Bacteria</taxon>
        <taxon>Bacillati</taxon>
        <taxon>Cyanobacteriota</taxon>
        <taxon>Cyanophyceae</taxon>
        <taxon>Nostocales</taxon>
        <taxon>Aphanizomenonaceae</taxon>
        <taxon>Cylindrospermopsis</taxon>
    </lineage>
</organism>
<dbReference type="AlphaFoldDB" id="A0A7H0F1L9"/>
<keyword evidence="2" id="KW-1185">Reference proteome</keyword>
<dbReference type="Pfam" id="PF01724">
    <property type="entry name" value="DUF29"/>
    <property type="match status" value="1"/>
</dbReference>
<dbReference type="Gene3D" id="1.20.1220.20">
    <property type="entry name" value="Uncharcterised protein PF01724"/>
    <property type="match status" value="1"/>
</dbReference>
<evidence type="ECO:0000313" key="1">
    <source>
        <dbReference type="EMBL" id="QNP29935.1"/>
    </source>
</evidence>